<feature type="non-terminal residue" evidence="2">
    <location>
        <position position="1"/>
    </location>
</feature>
<dbReference type="SMART" id="SM00028">
    <property type="entry name" value="TPR"/>
    <property type="match status" value="1"/>
</dbReference>
<dbReference type="Gene3D" id="1.25.40.10">
    <property type="entry name" value="Tetratricopeptide repeat domain"/>
    <property type="match status" value="1"/>
</dbReference>
<dbReference type="SUPFAM" id="SSF48452">
    <property type="entry name" value="TPR-like"/>
    <property type="match status" value="1"/>
</dbReference>
<evidence type="ECO:0000256" key="1">
    <source>
        <dbReference type="PROSITE-ProRule" id="PRU00339"/>
    </source>
</evidence>
<dbReference type="AlphaFoldDB" id="A0A9N9BFP9"/>
<evidence type="ECO:0000313" key="3">
    <source>
        <dbReference type="Proteomes" id="UP000789572"/>
    </source>
</evidence>
<dbReference type="InterPro" id="IPR011990">
    <property type="entry name" value="TPR-like_helical_dom_sf"/>
</dbReference>
<sequence length="94" mass="10872">AIPSSIKAVEDLNRALELREPHDRTFSLASRGAAYFRLERFDEALSDLNDALKLDPMDDFARVTRVKVYMAMNRQDEARKELERLYEDGSASRH</sequence>
<organism evidence="2 3">
    <name type="scientific">Paraglomus occultum</name>
    <dbReference type="NCBI Taxonomy" id="144539"/>
    <lineage>
        <taxon>Eukaryota</taxon>
        <taxon>Fungi</taxon>
        <taxon>Fungi incertae sedis</taxon>
        <taxon>Mucoromycota</taxon>
        <taxon>Glomeromycotina</taxon>
        <taxon>Glomeromycetes</taxon>
        <taxon>Paraglomerales</taxon>
        <taxon>Paraglomeraceae</taxon>
        <taxon>Paraglomus</taxon>
    </lineage>
</organism>
<dbReference type="PROSITE" id="PS50293">
    <property type="entry name" value="TPR_REGION"/>
    <property type="match status" value="1"/>
</dbReference>
<dbReference type="OrthoDB" id="629492at2759"/>
<protein>
    <submittedName>
        <fullName evidence="2">470_t:CDS:1</fullName>
    </submittedName>
</protein>
<comment type="caution">
    <text evidence="2">The sequence shown here is derived from an EMBL/GenBank/DDBJ whole genome shotgun (WGS) entry which is preliminary data.</text>
</comment>
<accession>A0A9N9BFP9</accession>
<name>A0A9N9BFP9_9GLOM</name>
<proteinExistence type="predicted"/>
<keyword evidence="3" id="KW-1185">Reference proteome</keyword>
<dbReference type="EMBL" id="CAJVPJ010000901">
    <property type="protein sequence ID" value="CAG8564171.1"/>
    <property type="molecule type" value="Genomic_DNA"/>
</dbReference>
<dbReference type="InterPro" id="IPR019734">
    <property type="entry name" value="TPR_rpt"/>
</dbReference>
<dbReference type="Proteomes" id="UP000789572">
    <property type="component" value="Unassembled WGS sequence"/>
</dbReference>
<dbReference type="Pfam" id="PF00515">
    <property type="entry name" value="TPR_1"/>
    <property type="match status" value="1"/>
</dbReference>
<keyword evidence="1" id="KW-0802">TPR repeat</keyword>
<evidence type="ECO:0000313" key="2">
    <source>
        <dbReference type="EMBL" id="CAG8564171.1"/>
    </source>
</evidence>
<dbReference type="PROSITE" id="PS50005">
    <property type="entry name" value="TPR"/>
    <property type="match status" value="1"/>
</dbReference>
<reference evidence="2" key="1">
    <citation type="submission" date="2021-06" db="EMBL/GenBank/DDBJ databases">
        <authorList>
            <person name="Kallberg Y."/>
            <person name="Tangrot J."/>
            <person name="Rosling A."/>
        </authorList>
    </citation>
    <scope>NUCLEOTIDE SEQUENCE</scope>
    <source>
        <strain evidence="2">IA702</strain>
    </source>
</reference>
<feature type="repeat" description="TPR" evidence="1">
    <location>
        <begin position="25"/>
        <end position="58"/>
    </location>
</feature>
<gene>
    <name evidence="2" type="ORF">POCULU_LOCUS5663</name>
</gene>